<dbReference type="Gramene" id="EER99065">
    <property type="protein sequence ID" value="EER99065"/>
    <property type="gene ID" value="SORBI_3002G239800"/>
</dbReference>
<dbReference type="GO" id="GO:0005737">
    <property type="term" value="C:cytoplasm"/>
    <property type="evidence" value="ECO:0000318"/>
    <property type="project" value="GO_Central"/>
</dbReference>
<protein>
    <recommendedName>
        <fullName evidence="2">25S rRNA (uridine-N(3))-methyltransferase BMT5-like domain-containing protein</fullName>
    </recommendedName>
</protein>
<dbReference type="OrthoDB" id="675252at2759"/>
<evidence type="ECO:0000259" key="2">
    <source>
        <dbReference type="Pfam" id="PF10354"/>
    </source>
</evidence>
<dbReference type="Pfam" id="PF10354">
    <property type="entry name" value="BMT5-like"/>
    <property type="match status" value="1"/>
</dbReference>
<dbReference type="InterPro" id="IPR019446">
    <property type="entry name" value="BMT5-like"/>
</dbReference>
<dbReference type="EMBL" id="CM000761">
    <property type="protein sequence ID" value="EER99065.1"/>
    <property type="molecule type" value="Genomic_DNA"/>
</dbReference>
<dbReference type="eggNOG" id="KOG4174">
    <property type="taxonomic scope" value="Eukaryota"/>
</dbReference>
<keyword evidence="4" id="KW-1185">Reference proteome</keyword>
<dbReference type="KEGG" id="sbi:8055831"/>
<dbReference type="InParanoid" id="C5X3Q4"/>
<dbReference type="HOGENOM" id="CLU_074699_0_0_1"/>
<dbReference type="AlphaFoldDB" id="C5X3Q4"/>
<proteinExistence type="predicted"/>
<evidence type="ECO:0000313" key="4">
    <source>
        <dbReference type="Proteomes" id="UP000000768"/>
    </source>
</evidence>
<evidence type="ECO:0000313" key="3">
    <source>
        <dbReference type="EMBL" id="EER99065.1"/>
    </source>
</evidence>
<accession>C5X3Q4</accession>
<name>C5X3Q4_SORBI</name>
<dbReference type="GO" id="GO:0070042">
    <property type="term" value="F:rRNA (uridine-N3-)-methyltransferase activity"/>
    <property type="evidence" value="ECO:0000318"/>
    <property type="project" value="GO_Central"/>
</dbReference>
<feature type="region of interest" description="Disordered" evidence="1">
    <location>
        <begin position="61"/>
        <end position="89"/>
    </location>
</feature>
<evidence type="ECO:0000256" key="1">
    <source>
        <dbReference type="SAM" id="MobiDB-lite"/>
    </source>
</evidence>
<dbReference type="InterPro" id="IPR029063">
    <property type="entry name" value="SAM-dependent_MTases_sf"/>
</dbReference>
<feature type="domain" description="25S rRNA (uridine-N(3))-methyltransferase BMT5-like" evidence="2">
    <location>
        <begin position="143"/>
        <end position="308"/>
    </location>
</feature>
<dbReference type="OMA" id="PCAKEVQ"/>
<reference evidence="3 4" key="1">
    <citation type="journal article" date="2009" name="Nature">
        <title>The Sorghum bicolor genome and the diversification of grasses.</title>
        <authorList>
            <person name="Paterson A.H."/>
            <person name="Bowers J.E."/>
            <person name="Bruggmann R."/>
            <person name="Dubchak I."/>
            <person name="Grimwood J."/>
            <person name="Gundlach H."/>
            <person name="Haberer G."/>
            <person name="Hellsten U."/>
            <person name="Mitros T."/>
            <person name="Poliakov A."/>
            <person name="Schmutz J."/>
            <person name="Spannagl M."/>
            <person name="Tang H."/>
            <person name="Wang X."/>
            <person name="Wicker T."/>
            <person name="Bharti A.K."/>
            <person name="Chapman J."/>
            <person name="Feltus F.A."/>
            <person name="Gowik U."/>
            <person name="Grigoriev I.V."/>
            <person name="Lyons E."/>
            <person name="Maher C.A."/>
            <person name="Martis M."/>
            <person name="Narechania A."/>
            <person name="Otillar R.P."/>
            <person name="Penning B.W."/>
            <person name="Salamov A.A."/>
            <person name="Wang Y."/>
            <person name="Zhang L."/>
            <person name="Carpita N.C."/>
            <person name="Freeling M."/>
            <person name="Gingle A.R."/>
            <person name="Hash C.T."/>
            <person name="Keller B."/>
            <person name="Klein P."/>
            <person name="Kresovich S."/>
            <person name="McCann M.C."/>
            <person name="Ming R."/>
            <person name="Peterson D.G."/>
            <person name="Mehboob-ur-Rahman"/>
            <person name="Ware D."/>
            <person name="Westhoff P."/>
            <person name="Mayer K.F."/>
            <person name="Messing J."/>
            <person name="Rokhsar D.S."/>
        </authorList>
    </citation>
    <scope>NUCLEOTIDE SEQUENCE [LARGE SCALE GENOMIC DNA]</scope>
    <source>
        <strain evidence="4">cv. BTx623</strain>
    </source>
</reference>
<dbReference type="Gene3D" id="3.40.50.150">
    <property type="entry name" value="Vaccinia Virus protein VP39"/>
    <property type="match status" value="1"/>
</dbReference>
<dbReference type="ExpressionAtlas" id="C5X3Q4">
    <property type="expression patterns" value="baseline and differential"/>
</dbReference>
<dbReference type="GO" id="GO:0070475">
    <property type="term" value="P:rRNA base methylation"/>
    <property type="evidence" value="ECO:0000318"/>
    <property type="project" value="GO_Central"/>
</dbReference>
<sequence length="323" mass="35059">MAVATSPAAGGNGEGVPLPAGVAATAANGRQEGDMAEGVLVVGSMAPRAEGVPVIDLTAVAEEEEEEKKKKKKKDHSTDYEQRQSRIDLTALAEEVGDDEKEGQGVDGPSAEGVPVIDLTEVSSDEEEEVRWVGQYSSTQSILLVGDGDFSFSLALATGFGSGANLVATSLDSCDTLKKKYSGAESNLAELRKMGAVTLHGVNAKTMKLHTDLKMRRFDRVIFNFPHAGFKGKEDQPHMINSHRKLVKDFFCSASLLLRPDGEVHVSHKTKNPYRKWNLEELASVYALFLVEQVDFRIQDYPGYSNKRGDGLQCDQPFLLGNL</sequence>
<feature type="compositionally biased region" description="Basic and acidic residues" evidence="1">
    <location>
        <begin position="76"/>
        <end position="86"/>
    </location>
</feature>
<feature type="region of interest" description="Disordered" evidence="1">
    <location>
        <begin position="1"/>
        <end position="20"/>
    </location>
</feature>
<dbReference type="Proteomes" id="UP000000768">
    <property type="component" value="Chromosome 2"/>
</dbReference>
<reference evidence="4" key="2">
    <citation type="journal article" date="2018" name="Plant J.">
        <title>The Sorghum bicolor reference genome: improved assembly, gene annotations, a transcriptome atlas, and signatures of genome organization.</title>
        <authorList>
            <person name="McCormick R.F."/>
            <person name="Truong S.K."/>
            <person name="Sreedasyam A."/>
            <person name="Jenkins J."/>
            <person name="Shu S."/>
            <person name="Sims D."/>
            <person name="Kennedy M."/>
            <person name="Amirebrahimi M."/>
            <person name="Weers B.D."/>
            <person name="McKinley B."/>
            <person name="Mattison A."/>
            <person name="Morishige D.T."/>
            <person name="Grimwood J."/>
            <person name="Schmutz J."/>
            <person name="Mullet J.E."/>
        </authorList>
    </citation>
    <scope>NUCLEOTIDE SEQUENCE [LARGE SCALE GENOMIC DNA]</scope>
    <source>
        <strain evidence="4">cv. BTx623</strain>
    </source>
</reference>
<gene>
    <name evidence="3" type="ORF">SORBI_3002G239800</name>
</gene>
<dbReference type="FunFam" id="3.40.50.150:FF:000440">
    <property type="entry name" value="Os09g0479300 protein"/>
    <property type="match status" value="1"/>
</dbReference>
<dbReference type="SUPFAM" id="SSF53335">
    <property type="entry name" value="S-adenosyl-L-methionine-dependent methyltransferases"/>
    <property type="match status" value="1"/>
</dbReference>
<dbReference type="PANTHER" id="PTHR11538">
    <property type="entry name" value="PHENYLALANYL-TRNA SYNTHETASE"/>
    <property type="match status" value="1"/>
</dbReference>
<dbReference type="PANTHER" id="PTHR11538:SF97">
    <property type="entry name" value="25S RRNA (URIDINE-N(3))-METHYLTRANSFERASE BMT5-LIKE DOMAIN-CONTAINING PROTEIN"/>
    <property type="match status" value="1"/>
</dbReference>
<organism evidence="3 4">
    <name type="scientific">Sorghum bicolor</name>
    <name type="common">Sorghum</name>
    <name type="synonym">Sorghum vulgare</name>
    <dbReference type="NCBI Taxonomy" id="4558"/>
    <lineage>
        <taxon>Eukaryota</taxon>
        <taxon>Viridiplantae</taxon>
        <taxon>Streptophyta</taxon>
        <taxon>Embryophyta</taxon>
        <taxon>Tracheophyta</taxon>
        <taxon>Spermatophyta</taxon>
        <taxon>Magnoliopsida</taxon>
        <taxon>Liliopsida</taxon>
        <taxon>Poales</taxon>
        <taxon>Poaceae</taxon>
        <taxon>PACMAD clade</taxon>
        <taxon>Panicoideae</taxon>
        <taxon>Andropogonodae</taxon>
        <taxon>Andropogoneae</taxon>
        <taxon>Sorghinae</taxon>
        <taxon>Sorghum</taxon>
    </lineage>
</organism>